<comment type="caution">
    <text evidence="1">The sequence shown here is derived from an EMBL/GenBank/DDBJ whole genome shotgun (WGS) entry which is preliminary data.</text>
</comment>
<dbReference type="InterPro" id="IPR009267">
    <property type="entry name" value="NTP_transf_6"/>
</dbReference>
<proteinExistence type="predicted"/>
<dbReference type="RefSeq" id="WP_135500449.1">
    <property type="nucleotide sequence ID" value="NZ_JACHHE010000001.1"/>
</dbReference>
<evidence type="ECO:0008006" key="3">
    <source>
        <dbReference type="Google" id="ProtNLM"/>
    </source>
</evidence>
<sequence>MLKNEKDIIESIQKDEWMMSLLNAVKSADLRDGWICAGFVRSKIWDTLHGFNERTPLPDIDVIYFDDKNIGEDEEKEIENNLIIMYPGIPWSVKNEARMHLRNSVEPYSSSCDAVRKFPETATALGVKLDSRNNVILLAPHGVEDVINLTVKPTPYFEADKERLAVYENRVRNKNWQLIWKQLKIFRVEI</sequence>
<protein>
    <recommendedName>
        <fullName evidence="3">Nucleotidyltransferase family protein</fullName>
    </recommendedName>
</protein>
<reference evidence="1 2" key="1">
    <citation type="submission" date="2020-08" db="EMBL/GenBank/DDBJ databases">
        <title>Genomic Encyclopedia of Type Strains, Phase IV (KMG-IV): sequencing the most valuable type-strain genomes for metagenomic binning, comparative biology and taxonomic classification.</title>
        <authorList>
            <person name="Goeker M."/>
        </authorList>
    </citation>
    <scope>NUCLEOTIDE SEQUENCE [LARGE SCALE GENOMIC DNA]</scope>
    <source>
        <strain evidence="1 2">DSM 15895</strain>
    </source>
</reference>
<dbReference type="Pfam" id="PF06042">
    <property type="entry name" value="NTP_transf_6"/>
    <property type="match status" value="1"/>
</dbReference>
<dbReference type="PANTHER" id="PTHR39166">
    <property type="entry name" value="BLL1166 PROTEIN"/>
    <property type="match status" value="1"/>
</dbReference>
<keyword evidence="2" id="KW-1185">Reference proteome</keyword>
<dbReference type="AlphaFoldDB" id="A0A7W8CNM6"/>
<dbReference type="OrthoDB" id="1901124at2"/>
<gene>
    <name evidence="1" type="ORF">HNQ44_000189</name>
</gene>
<evidence type="ECO:0000313" key="2">
    <source>
        <dbReference type="Proteomes" id="UP000525923"/>
    </source>
</evidence>
<accession>A0A7W8CNM6</accession>
<dbReference type="Proteomes" id="UP000525923">
    <property type="component" value="Unassembled WGS sequence"/>
</dbReference>
<name>A0A7W8CNM6_9BACL</name>
<organism evidence="1 2">
    <name type="scientific">Planococcus koreensis</name>
    <dbReference type="NCBI Taxonomy" id="112331"/>
    <lineage>
        <taxon>Bacteria</taxon>
        <taxon>Bacillati</taxon>
        <taxon>Bacillota</taxon>
        <taxon>Bacilli</taxon>
        <taxon>Bacillales</taxon>
        <taxon>Caryophanaceae</taxon>
        <taxon>Planococcus</taxon>
    </lineage>
</organism>
<dbReference type="PANTHER" id="PTHR39166:SF1">
    <property type="entry name" value="BLL1166 PROTEIN"/>
    <property type="match status" value="1"/>
</dbReference>
<evidence type="ECO:0000313" key="1">
    <source>
        <dbReference type="EMBL" id="MBB5178767.1"/>
    </source>
</evidence>
<dbReference type="EMBL" id="JACHHE010000001">
    <property type="protein sequence ID" value="MBB5178767.1"/>
    <property type="molecule type" value="Genomic_DNA"/>
</dbReference>